<dbReference type="EMBL" id="JAACXV010013530">
    <property type="protein sequence ID" value="KAF7273234.1"/>
    <property type="molecule type" value="Genomic_DNA"/>
</dbReference>
<protein>
    <submittedName>
        <fullName evidence="1">Uncharacterized protein</fullName>
    </submittedName>
</protein>
<gene>
    <name evidence="1" type="ORF">GWI33_014048</name>
</gene>
<organism evidence="1 2">
    <name type="scientific">Rhynchophorus ferrugineus</name>
    <name type="common">Red palm weevil</name>
    <name type="synonym">Curculio ferrugineus</name>
    <dbReference type="NCBI Taxonomy" id="354439"/>
    <lineage>
        <taxon>Eukaryota</taxon>
        <taxon>Metazoa</taxon>
        <taxon>Ecdysozoa</taxon>
        <taxon>Arthropoda</taxon>
        <taxon>Hexapoda</taxon>
        <taxon>Insecta</taxon>
        <taxon>Pterygota</taxon>
        <taxon>Neoptera</taxon>
        <taxon>Endopterygota</taxon>
        <taxon>Coleoptera</taxon>
        <taxon>Polyphaga</taxon>
        <taxon>Cucujiformia</taxon>
        <taxon>Curculionidae</taxon>
        <taxon>Dryophthorinae</taxon>
        <taxon>Rhynchophorus</taxon>
    </lineage>
</organism>
<proteinExistence type="predicted"/>
<sequence>MSCTLYKLFHMLLIYGERGNVSPDRDARDSSTACHVTLRLLFSGGVLAALNLRAHRVPLVSTYVIALQDTEIVPSFSFAQVSVRIGLPVCSTVG</sequence>
<evidence type="ECO:0000313" key="1">
    <source>
        <dbReference type="EMBL" id="KAF7273234.1"/>
    </source>
</evidence>
<keyword evidence="2" id="KW-1185">Reference proteome</keyword>
<evidence type="ECO:0000313" key="2">
    <source>
        <dbReference type="Proteomes" id="UP000625711"/>
    </source>
</evidence>
<reference evidence="1" key="1">
    <citation type="submission" date="2020-08" db="EMBL/GenBank/DDBJ databases">
        <title>Genome sequencing and assembly of the red palm weevil Rhynchophorus ferrugineus.</title>
        <authorList>
            <person name="Dias G.B."/>
            <person name="Bergman C.M."/>
            <person name="Manee M."/>
        </authorList>
    </citation>
    <scope>NUCLEOTIDE SEQUENCE</scope>
    <source>
        <strain evidence="1">AA-2017</strain>
        <tissue evidence="1">Whole larva</tissue>
    </source>
</reference>
<dbReference type="AlphaFoldDB" id="A0A834I3F7"/>
<dbReference type="Proteomes" id="UP000625711">
    <property type="component" value="Unassembled WGS sequence"/>
</dbReference>
<name>A0A834I3F7_RHYFE</name>
<accession>A0A834I3F7</accession>
<comment type="caution">
    <text evidence="1">The sequence shown here is derived from an EMBL/GenBank/DDBJ whole genome shotgun (WGS) entry which is preliminary data.</text>
</comment>